<comment type="subcellular location">
    <subcellularLocation>
        <location evidence="1">Cell membrane</location>
        <topology evidence="1">Multi-pass membrane protein</topology>
    </subcellularLocation>
</comment>
<dbReference type="Pfam" id="PF01943">
    <property type="entry name" value="Polysacc_synt"/>
    <property type="match status" value="1"/>
</dbReference>
<evidence type="ECO:0000313" key="8">
    <source>
        <dbReference type="Proteomes" id="UP000321353"/>
    </source>
</evidence>
<dbReference type="RefSeq" id="WP_167546788.1">
    <property type="nucleotide sequence ID" value="NZ_CP036264.1"/>
</dbReference>
<organism evidence="7 8">
    <name type="scientific">Stieleria maiorica</name>
    <dbReference type="NCBI Taxonomy" id="2795974"/>
    <lineage>
        <taxon>Bacteria</taxon>
        <taxon>Pseudomonadati</taxon>
        <taxon>Planctomycetota</taxon>
        <taxon>Planctomycetia</taxon>
        <taxon>Pirellulales</taxon>
        <taxon>Pirellulaceae</taxon>
        <taxon>Stieleria</taxon>
    </lineage>
</organism>
<evidence type="ECO:0000256" key="6">
    <source>
        <dbReference type="SAM" id="Phobius"/>
    </source>
</evidence>
<gene>
    <name evidence="7" type="ORF">Mal15_27830</name>
</gene>
<reference evidence="7 8" key="1">
    <citation type="submission" date="2019-02" db="EMBL/GenBank/DDBJ databases">
        <title>Planctomycetal bacteria perform biofilm scaping via a novel small molecule.</title>
        <authorList>
            <person name="Jeske O."/>
            <person name="Boedeker C."/>
            <person name="Wiegand S."/>
            <person name="Breitling P."/>
            <person name="Kallscheuer N."/>
            <person name="Jogler M."/>
            <person name="Rohde M."/>
            <person name="Petersen J."/>
            <person name="Medema M.H."/>
            <person name="Surup F."/>
            <person name="Jogler C."/>
        </authorList>
    </citation>
    <scope>NUCLEOTIDE SEQUENCE [LARGE SCALE GENOMIC DNA]</scope>
    <source>
        <strain evidence="7 8">Mal15</strain>
    </source>
</reference>
<dbReference type="GO" id="GO:0005886">
    <property type="term" value="C:plasma membrane"/>
    <property type="evidence" value="ECO:0007669"/>
    <property type="project" value="UniProtKB-SubCell"/>
</dbReference>
<evidence type="ECO:0000256" key="3">
    <source>
        <dbReference type="ARBA" id="ARBA00022692"/>
    </source>
</evidence>
<feature type="transmembrane region" description="Helical" evidence="6">
    <location>
        <begin position="345"/>
        <end position="365"/>
    </location>
</feature>
<feature type="transmembrane region" description="Helical" evidence="6">
    <location>
        <begin position="312"/>
        <end position="339"/>
    </location>
</feature>
<keyword evidence="5 6" id="KW-0472">Membrane</keyword>
<dbReference type="InterPro" id="IPR050833">
    <property type="entry name" value="Poly_Biosynth_Transport"/>
</dbReference>
<evidence type="ECO:0000256" key="4">
    <source>
        <dbReference type="ARBA" id="ARBA00022989"/>
    </source>
</evidence>
<protein>
    <submittedName>
        <fullName evidence="7">Polysaccharide biosynthesis protein</fullName>
    </submittedName>
</protein>
<keyword evidence="3 6" id="KW-0812">Transmembrane</keyword>
<evidence type="ECO:0000256" key="2">
    <source>
        <dbReference type="ARBA" id="ARBA00022475"/>
    </source>
</evidence>
<feature type="transmembrane region" description="Helical" evidence="6">
    <location>
        <begin position="377"/>
        <end position="396"/>
    </location>
</feature>
<dbReference type="EMBL" id="CP036264">
    <property type="protein sequence ID" value="QEF98728.1"/>
    <property type="molecule type" value="Genomic_DNA"/>
</dbReference>
<feature type="transmembrane region" description="Helical" evidence="6">
    <location>
        <begin position="148"/>
        <end position="166"/>
    </location>
</feature>
<name>A0A5B9MCI4_9BACT</name>
<keyword evidence="4 6" id="KW-1133">Transmembrane helix</keyword>
<feature type="transmembrane region" description="Helical" evidence="6">
    <location>
        <begin position="402"/>
        <end position="422"/>
    </location>
</feature>
<dbReference type="AlphaFoldDB" id="A0A5B9MCI4"/>
<dbReference type="KEGG" id="smam:Mal15_27830"/>
<dbReference type="PANTHER" id="PTHR30250">
    <property type="entry name" value="PST FAMILY PREDICTED COLANIC ACID TRANSPORTER"/>
    <property type="match status" value="1"/>
</dbReference>
<evidence type="ECO:0000256" key="5">
    <source>
        <dbReference type="ARBA" id="ARBA00023136"/>
    </source>
</evidence>
<dbReference type="InterPro" id="IPR002797">
    <property type="entry name" value="Polysacc_synth"/>
</dbReference>
<feature type="transmembrane region" description="Helical" evidence="6">
    <location>
        <begin position="172"/>
        <end position="193"/>
    </location>
</feature>
<keyword evidence="2" id="KW-1003">Cell membrane</keyword>
<accession>A0A5B9MCI4</accession>
<feature type="transmembrane region" description="Helical" evidence="6">
    <location>
        <begin position="12"/>
        <end position="29"/>
    </location>
</feature>
<sequence>MKDLGVLFSEKTLSIALGFCTTFVAYRLLSPAGYGAVGVLEALFAVSTSLVAFRTTESLTRCLIEFRKHELAVSSLVKVSLSIDLATRCVSVAMVAIAASLAEDYFARLNVTYDLVLLLGVGNLMAFPQDTYTSLIREQRAFRYMATASLSSKVVLLFGLCVLFGLNISTLWSYIAVVLVSRLFQLGFIVHFIRRYQSRPSEITTLIRDGLRAFANPFRFWHDARYADYWYFLKMGFFTSTLSGLVKNGSDMLLIGHFGTATDVGHYKLAKSLAEKIQIAPSLLAPYFFQDFSEWVVEGRYDRLRSFLKRVVSLWSPTVAAACLLAFLVCQPVIVTFFGNDSLAAVYHFRILLAGMFVQIALFWVQPLVLSLKLLKAQLLGVLFVATGYFLIVLLFQPIVGVYSISSALAFAWGGGYLYLLVALQRQRSLLHCA</sequence>
<dbReference type="PANTHER" id="PTHR30250:SF11">
    <property type="entry name" value="O-ANTIGEN TRANSPORTER-RELATED"/>
    <property type="match status" value="1"/>
</dbReference>
<keyword evidence="8" id="KW-1185">Reference proteome</keyword>
<feature type="transmembrane region" description="Helical" evidence="6">
    <location>
        <begin position="35"/>
        <end position="55"/>
    </location>
</feature>
<dbReference type="Proteomes" id="UP000321353">
    <property type="component" value="Chromosome"/>
</dbReference>
<evidence type="ECO:0000313" key="7">
    <source>
        <dbReference type="EMBL" id="QEF98728.1"/>
    </source>
</evidence>
<proteinExistence type="predicted"/>
<evidence type="ECO:0000256" key="1">
    <source>
        <dbReference type="ARBA" id="ARBA00004651"/>
    </source>
</evidence>